<comment type="caution">
    <text evidence="9">The sequence shown here is derived from an EMBL/GenBank/DDBJ whole genome shotgun (WGS) entry which is preliminary data.</text>
</comment>
<dbReference type="CDD" id="cd12148">
    <property type="entry name" value="fungal_TF_MHR"/>
    <property type="match status" value="1"/>
</dbReference>
<dbReference type="PANTHER" id="PTHR31001">
    <property type="entry name" value="UNCHARACTERIZED TRANSCRIPTIONAL REGULATORY PROTEIN"/>
    <property type="match status" value="1"/>
</dbReference>
<dbReference type="GO" id="GO:0003677">
    <property type="term" value="F:DNA binding"/>
    <property type="evidence" value="ECO:0007669"/>
    <property type="project" value="UniProtKB-KW"/>
</dbReference>
<evidence type="ECO:0000259" key="8">
    <source>
        <dbReference type="PROSITE" id="PS50048"/>
    </source>
</evidence>
<dbReference type="PANTHER" id="PTHR31001:SF45">
    <property type="entry name" value="ZN(II)2CYS6 TRANSCRIPTION FACTOR (EUROFUNG)"/>
    <property type="match status" value="1"/>
</dbReference>
<feature type="region of interest" description="Disordered" evidence="7">
    <location>
        <begin position="139"/>
        <end position="160"/>
    </location>
</feature>
<name>A0A0F4YHJ6_RASE3</name>
<dbReference type="InterPro" id="IPR007219">
    <property type="entry name" value="XnlR_reg_dom"/>
</dbReference>
<dbReference type="GO" id="GO:0006351">
    <property type="term" value="P:DNA-templated transcription"/>
    <property type="evidence" value="ECO:0007669"/>
    <property type="project" value="InterPro"/>
</dbReference>
<evidence type="ECO:0000256" key="4">
    <source>
        <dbReference type="ARBA" id="ARBA00023125"/>
    </source>
</evidence>
<evidence type="ECO:0000313" key="10">
    <source>
        <dbReference type="Proteomes" id="UP000053958"/>
    </source>
</evidence>
<dbReference type="GO" id="GO:0008270">
    <property type="term" value="F:zinc ion binding"/>
    <property type="evidence" value="ECO:0007669"/>
    <property type="project" value="InterPro"/>
</dbReference>
<dbReference type="Pfam" id="PF04082">
    <property type="entry name" value="Fungal_trans"/>
    <property type="match status" value="1"/>
</dbReference>
<keyword evidence="3" id="KW-0805">Transcription regulation</keyword>
<dbReference type="InterPro" id="IPR001138">
    <property type="entry name" value="Zn2Cys6_DnaBD"/>
</dbReference>
<evidence type="ECO:0000256" key="6">
    <source>
        <dbReference type="ARBA" id="ARBA00023242"/>
    </source>
</evidence>
<feature type="compositionally biased region" description="Acidic residues" evidence="7">
    <location>
        <begin position="143"/>
        <end position="153"/>
    </location>
</feature>
<dbReference type="EMBL" id="LASV01000563">
    <property type="protein sequence ID" value="KKA17757.1"/>
    <property type="molecule type" value="Genomic_DNA"/>
</dbReference>
<proteinExistence type="predicted"/>
<keyword evidence="2" id="KW-0479">Metal-binding</keyword>
<evidence type="ECO:0000256" key="7">
    <source>
        <dbReference type="SAM" id="MobiDB-lite"/>
    </source>
</evidence>
<feature type="domain" description="Zn(2)-C6 fungal-type" evidence="8">
    <location>
        <begin position="21"/>
        <end position="50"/>
    </location>
</feature>
<dbReference type="CDD" id="cd00067">
    <property type="entry name" value="GAL4"/>
    <property type="match status" value="1"/>
</dbReference>
<dbReference type="RefSeq" id="XP_013324369.1">
    <property type="nucleotide sequence ID" value="XM_013468915.1"/>
</dbReference>
<keyword evidence="5" id="KW-0804">Transcription</keyword>
<dbReference type="InterPro" id="IPR050613">
    <property type="entry name" value="Sec_Metabolite_Reg"/>
</dbReference>
<dbReference type="AlphaFoldDB" id="A0A0F4YHJ6"/>
<dbReference type="SMART" id="SM00066">
    <property type="entry name" value="GAL4"/>
    <property type="match status" value="1"/>
</dbReference>
<dbReference type="OrthoDB" id="2269373at2759"/>
<protein>
    <submittedName>
        <fullName evidence="9">C6 zinc finger domain protein</fullName>
    </submittedName>
</protein>
<dbReference type="PROSITE" id="PS50048">
    <property type="entry name" value="ZN2_CY6_FUNGAL_2"/>
    <property type="match status" value="1"/>
</dbReference>
<dbReference type="Gene3D" id="4.10.240.10">
    <property type="entry name" value="Zn(2)-C6 fungal-type DNA-binding domain"/>
    <property type="match status" value="1"/>
</dbReference>
<keyword evidence="10" id="KW-1185">Reference proteome</keyword>
<dbReference type="STRING" id="1408163.A0A0F4YHJ6"/>
<dbReference type="PROSITE" id="PS00463">
    <property type="entry name" value="ZN2_CY6_FUNGAL_1"/>
    <property type="match status" value="1"/>
</dbReference>
<reference evidence="9 10" key="1">
    <citation type="submission" date="2015-04" db="EMBL/GenBank/DDBJ databases">
        <authorList>
            <person name="Heijne W.H."/>
            <person name="Fedorova N.D."/>
            <person name="Nierman W.C."/>
            <person name="Vollebregt A.W."/>
            <person name="Zhao Z."/>
            <person name="Wu L."/>
            <person name="Kumar M."/>
            <person name="Stam H."/>
            <person name="van den Berg M.A."/>
            <person name="Pel H.J."/>
        </authorList>
    </citation>
    <scope>NUCLEOTIDE SEQUENCE [LARGE SCALE GENOMIC DNA]</scope>
    <source>
        <strain evidence="9 10">CBS 393.64</strain>
    </source>
</reference>
<gene>
    <name evidence="9" type="ORF">T310_8303</name>
</gene>
<comment type="subcellular location">
    <subcellularLocation>
        <location evidence="1">Nucleus</location>
    </subcellularLocation>
</comment>
<dbReference type="Pfam" id="PF00172">
    <property type="entry name" value="Zn_clus"/>
    <property type="match status" value="1"/>
</dbReference>
<organism evidence="9 10">
    <name type="scientific">Rasamsonia emersonii (strain ATCC 16479 / CBS 393.64 / IMI 116815)</name>
    <dbReference type="NCBI Taxonomy" id="1408163"/>
    <lineage>
        <taxon>Eukaryota</taxon>
        <taxon>Fungi</taxon>
        <taxon>Dikarya</taxon>
        <taxon>Ascomycota</taxon>
        <taxon>Pezizomycotina</taxon>
        <taxon>Eurotiomycetes</taxon>
        <taxon>Eurotiomycetidae</taxon>
        <taxon>Eurotiales</taxon>
        <taxon>Trichocomaceae</taxon>
        <taxon>Rasamsonia</taxon>
    </lineage>
</organism>
<dbReference type="GO" id="GO:0000981">
    <property type="term" value="F:DNA-binding transcription factor activity, RNA polymerase II-specific"/>
    <property type="evidence" value="ECO:0007669"/>
    <property type="project" value="InterPro"/>
</dbReference>
<dbReference type="GeneID" id="25320563"/>
<evidence type="ECO:0000256" key="5">
    <source>
        <dbReference type="ARBA" id="ARBA00023163"/>
    </source>
</evidence>
<dbReference type="Proteomes" id="UP000053958">
    <property type="component" value="Unassembled WGS sequence"/>
</dbReference>
<evidence type="ECO:0000256" key="2">
    <source>
        <dbReference type="ARBA" id="ARBA00022723"/>
    </source>
</evidence>
<evidence type="ECO:0000256" key="1">
    <source>
        <dbReference type="ARBA" id="ARBA00004123"/>
    </source>
</evidence>
<evidence type="ECO:0000313" key="9">
    <source>
        <dbReference type="EMBL" id="KKA17757.1"/>
    </source>
</evidence>
<dbReference type="GO" id="GO:0005634">
    <property type="term" value="C:nucleus"/>
    <property type="evidence" value="ECO:0007669"/>
    <property type="project" value="UniProtKB-SubCell"/>
</dbReference>
<sequence>MLTAVPTPDQSATAKPQRVLACVLCKQRKIKCDRKSPCANCVRAGAQCVAATLARQRRRRFPERELLERLRHYEGLLRQNNIKFEPLHTPAAEHASPSEDGTLDDAHAEGPVSGTEGRSREKTAVKSKTVNLWRAMSQKTVDVEDDDDDDENDSGFLHDNDDVRPAVIKKAWDQVYRSESNDHLLFGSPKTDVDLSTLHPNQVQIFRLWQIYLDNVNPLLKVTHTPTLQARIIDAAGNMATISPTLEALMFSIYCVSVLSLTKDECRTVLGSPREDLLKSYQFGCQQALLNCGVLRSADRDCLTALYLYLVSVSPDTDPRSLSSMLGVAIRIAQRMGIHNESTNARCTALEGELRRRLWWSLIVFDNRICEICDHKTTMLDPTWDCRTPLNVNDFEIQPEMKTPPAIHEKPTEALFVVVRSELGEFVRHSAFHLDFSNPSLKAIANETRHGPVREGDELIALEKTMEDKYLRFCNTENPLHFMTIWTTRGYLAKLRLLEHYSRHSKLSVQQTDPQRNAAISHALRMLMCDTKLMTSPLTKGYLWLVHLHFPFPAYIHILQDLKKRPTEDHAEKAWEVMSDNYEARMMNTKQADRPFFIVFARIVLQAWEAREALFRQQDKPVELPRIVSDIRNKVMQMTSNFSPNSNIEQPSGAAGINMDEIPMPMPMEFGGHGLSYGTGGQGSTGPGPGCYPDIPGQATMDVDMNQFDWTTIDWNLMHARGW</sequence>
<dbReference type="SUPFAM" id="SSF57701">
    <property type="entry name" value="Zn2/Cys6 DNA-binding domain"/>
    <property type="match status" value="1"/>
</dbReference>
<evidence type="ECO:0000256" key="3">
    <source>
        <dbReference type="ARBA" id="ARBA00023015"/>
    </source>
</evidence>
<dbReference type="InterPro" id="IPR036864">
    <property type="entry name" value="Zn2-C6_fun-type_DNA-bd_sf"/>
</dbReference>
<accession>A0A0F4YHJ6</accession>
<keyword evidence="4" id="KW-0238">DNA-binding</keyword>
<dbReference type="SMART" id="SM00906">
    <property type="entry name" value="Fungal_trans"/>
    <property type="match status" value="1"/>
</dbReference>
<keyword evidence="6" id="KW-0539">Nucleus</keyword>
<feature type="region of interest" description="Disordered" evidence="7">
    <location>
        <begin position="91"/>
        <end position="127"/>
    </location>
</feature>